<evidence type="ECO:0000313" key="2">
    <source>
        <dbReference type="Proteomes" id="UP001237780"/>
    </source>
</evidence>
<proteinExistence type="predicted"/>
<comment type="caution">
    <text evidence="1">The sequence shown here is derived from an EMBL/GenBank/DDBJ whole genome shotgun (WGS) entry which is preliminary data.</text>
</comment>
<protein>
    <submittedName>
        <fullName evidence="1">Uncharacterized protein</fullName>
    </submittedName>
</protein>
<dbReference type="EMBL" id="JAUSZT010000003">
    <property type="protein sequence ID" value="MDQ0996931.1"/>
    <property type="molecule type" value="Genomic_DNA"/>
</dbReference>
<organism evidence="1 2">
    <name type="scientific">Phyllobacterium ifriqiyense</name>
    <dbReference type="NCBI Taxonomy" id="314238"/>
    <lineage>
        <taxon>Bacteria</taxon>
        <taxon>Pseudomonadati</taxon>
        <taxon>Pseudomonadota</taxon>
        <taxon>Alphaproteobacteria</taxon>
        <taxon>Hyphomicrobiales</taxon>
        <taxon>Phyllobacteriaceae</taxon>
        <taxon>Phyllobacterium</taxon>
    </lineage>
</organism>
<name>A0ABU0S856_9HYPH</name>
<keyword evidence="2" id="KW-1185">Reference proteome</keyword>
<gene>
    <name evidence="1" type="ORF">QFZ34_002113</name>
</gene>
<accession>A0ABU0S856</accession>
<evidence type="ECO:0000313" key="1">
    <source>
        <dbReference type="EMBL" id="MDQ0996931.1"/>
    </source>
</evidence>
<reference evidence="1 2" key="1">
    <citation type="submission" date="2023-07" db="EMBL/GenBank/DDBJ databases">
        <title>Comparative genomics of wheat-associated soil bacteria to identify genetic determinants of phenazine resistance.</title>
        <authorList>
            <person name="Mouncey N."/>
        </authorList>
    </citation>
    <scope>NUCLEOTIDE SEQUENCE [LARGE SCALE GENOMIC DNA]</scope>
    <source>
        <strain evidence="1 2">W4I11</strain>
    </source>
</reference>
<dbReference type="Proteomes" id="UP001237780">
    <property type="component" value="Unassembled WGS sequence"/>
</dbReference>
<sequence>MTDFEKWLRDGELCGWTMPRATLWKRLPVIRQLRSAWAQYQIERWYAYGPGSIGLRTGYDEWVAYGIWHGKERP</sequence>